<proteinExistence type="predicted"/>
<gene>
    <name evidence="1" type="ORF">MM415B01106_0013</name>
</gene>
<dbReference type="EMBL" id="MT141411">
    <property type="protein sequence ID" value="QJA60506.1"/>
    <property type="molecule type" value="Genomic_DNA"/>
</dbReference>
<name>A0A6M3ISJ1_9ZZZZ</name>
<accession>A0A6M3ISJ1</accession>
<dbReference type="AlphaFoldDB" id="A0A6M3ISJ1"/>
<protein>
    <submittedName>
        <fullName evidence="1">Uncharacterized protein</fullName>
    </submittedName>
</protein>
<evidence type="ECO:0000313" key="1">
    <source>
        <dbReference type="EMBL" id="QJA60506.1"/>
    </source>
</evidence>
<organism evidence="1">
    <name type="scientific">viral metagenome</name>
    <dbReference type="NCBI Taxonomy" id="1070528"/>
    <lineage>
        <taxon>unclassified sequences</taxon>
        <taxon>metagenomes</taxon>
        <taxon>organismal metagenomes</taxon>
    </lineage>
</organism>
<sequence length="134" mass="14852">MDDQKRDQINKLKRALLEFLGTNGRHYGDLTRMEQSIEDLAQALNTRLDQMLIAMDCGCTDAQIEQSPNQKLADIFMSAGSQLARGGRVDQETVDAFSGAIDMLDVASDFRRKAASIQDKAESAIIKDKRNKGS</sequence>
<reference evidence="1" key="1">
    <citation type="submission" date="2020-03" db="EMBL/GenBank/DDBJ databases">
        <title>The deep terrestrial virosphere.</title>
        <authorList>
            <person name="Holmfeldt K."/>
            <person name="Nilsson E."/>
            <person name="Simone D."/>
            <person name="Lopez-Fernandez M."/>
            <person name="Wu X."/>
            <person name="de Brujin I."/>
            <person name="Lundin D."/>
            <person name="Andersson A."/>
            <person name="Bertilsson S."/>
            <person name="Dopson M."/>
        </authorList>
    </citation>
    <scope>NUCLEOTIDE SEQUENCE</scope>
    <source>
        <strain evidence="1">MM415B01106</strain>
    </source>
</reference>